<dbReference type="RefSeq" id="WP_092747834.1">
    <property type="nucleotide sequence ID" value="NZ_FMYL01000005.1"/>
</dbReference>
<gene>
    <name evidence="1" type="ORF">SAMN05421733_10591</name>
</gene>
<dbReference type="Proteomes" id="UP000242501">
    <property type="component" value="Unassembled WGS sequence"/>
</dbReference>
<dbReference type="AlphaFoldDB" id="A0A1G6HE56"/>
<dbReference type="OrthoDB" id="6672914at2"/>
<evidence type="ECO:0000313" key="1">
    <source>
        <dbReference type="EMBL" id="SDB92549.1"/>
    </source>
</evidence>
<protein>
    <submittedName>
        <fullName evidence="1">TniB protein</fullName>
    </submittedName>
</protein>
<dbReference type="SUPFAM" id="SSF52540">
    <property type="entry name" value="P-loop containing nucleoside triphosphate hydrolases"/>
    <property type="match status" value="1"/>
</dbReference>
<organism evidence="1 2">
    <name type="scientific">Acinetobacter boissieri</name>
    <dbReference type="NCBI Taxonomy" id="1219383"/>
    <lineage>
        <taxon>Bacteria</taxon>
        <taxon>Pseudomonadati</taxon>
        <taxon>Pseudomonadota</taxon>
        <taxon>Gammaproteobacteria</taxon>
        <taxon>Moraxellales</taxon>
        <taxon>Moraxellaceae</taxon>
        <taxon>Acinetobacter</taxon>
    </lineage>
</organism>
<sequence length="317" mass="35777">MNHSISILERVAQINRFIVSHPEFNHAFHGITECMEKSQLYQEPIGSILHADGGHGKTLLCRAIIKKMPSYTTLIEGYEKTIIPAFYAQIPSPASVKSVASMLLKELGDPNPASGNTTQISLRLCHLLRQCETRLVFLDEFHHLFRFQKTMTKLNIVVCDWIKSIVNETQISFCLVGLSQFVPLLEMDSQLTRRFQYHYPLHAMTLGSSTSYGSMFPFLAEVENQIKIRCEISFYQSLSSPLITTQLYAATAGNPAFIMSLIKDSVLFALKDNREIITSDDFSNAWLQGTTAKVSLTKNDPFKMSRNILASQMRIAL</sequence>
<evidence type="ECO:0000313" key="2">
    <source>
        <dbReference type="Proteomes" id="UP000242501"/>
    </source>
</evidence>
<reference evidence="2" key="1">
    <citation type="submission" date="2016-09" db="EMBL/GenBank/DDBJ databases">
        <authorList>
            <person name="Varghese N."/>
            <person name="Submissions S."/>
        </authorList>
    </citation>
    <scope>NUCLEOTIDE SEQUENCE [LARGE SCALE GENOMIC DNA]</scope>
    <source>
        <strain evidence="2">ANC 4422</strain>
    </source>
</reference>
<accession>A0A1G6HE56</accession>
<dbReference type="STRING" id="1219383.SAMN05421733_10591"/>
<dbReference type="InterPro" id="IPR008868">
    <property type="entry name" value="TniB"/>
</dbReference>
<keyword evidence="2" id="KW-1185">Reference proteome</keyword>
<dbReference type="Gene3D" id="3.40.50.300">
    <property type="entry name" value="P-loop containing nucleotide triphosphate hydrolases"/>
    <property type="match status" value="1"/>
</dbReference>
<dbReference type="Pfam" id="PF05621">
    <property type="entry name" value="TniB"/>
    <property type="match status" value="1"/>
</dbReference>
<dbReference type="EMBL" id="FMYL01000005">
    <property type="protein sequence ID" value="SDB92549.1"/>
    <property type="molecule type" value="Genomic_DNA"/>
</dbReference>
<proteinExistence type="predicted"/>
<name>A0A1G6HE56_9GAMM</name>
<dbReference type="InterPro" id="IPR027417">
    <property type="entry name" value="P-loop_NTPase"/>
</dbReference>